<keyword evidence="3 5" id="KW-0808">Transferase</keyword>
<feature type="domain" description="Methyltransferase type 11" evidence="4">
    <location>
        <begin position="44"/>
        <end position="132"/>
    </location>
</feature>
<evidence type="ECO:0000259" key="4">
    <source>
        <dbReference type="Pfam" id="PF08241"/>
    </source>
</evidence>
<reference evidence="5 6" key="1">
    <citation type="submission" date="2016-10" db="EMBL/GenBank/DDBJ databases">
        <authorList>
            <person name="de Groot N.N."/>
        </authorList>
    </citation>
    <scope>NUCLEOTIDE SEQUENCE [LARGE SCALE GENOMIC DNA]</scope>
    <source>
        <strain evidence="5 6">DSM 373</strain>
    </source>
</reference>
<dbReference type="Proteomes" id="UP000199250">
    <property type="component" value="Unassembled WGS sequence"/>
</dbReference>
<dbReference type="Pfam" id="PF08241">
    <property type="entry name" value="Methyltransf_11"/>
    <property type="match status" value="1"/>
</dbReference>
<dbReference type="GO" id="GO:0032259">
    <property type="term" value="P:methylation"/>
    <property type="evidence" value="ECO:0007669"/>
    <property type="project" value="UniProtKB-KW"/>
</dbReference>
<protein>
    <submittedName>
        <fullName evidence="5">Methyltransferase domain-containing protein</fullName>
    </submittedName>
</protein>
<evidence type="ECO:0000313" key="6">
    <source>
        <dbReference type="Proteomes" id="UP000199250"/>
    </source>
</evidence>
<dbReference type="SUPFAM" id="SSF53335">
    <property type="entry name" value="S-adenosyl-L-methionine-dependent methyltransferases"/>
    <property type="match status" value="1"/>
</dbReference>
<keyword evidence="2 5" id="KW-0489">Methyltransferase</keyword>
<gene>
    <name evidence="5" type="ORF">SAMN04244572_02204</name>
</gene>
<dbReference type="EMBL" id="FNYQ01000033">
    <property type="protein sequence ID" value="SEI94900.1"/>
    <property type="molecule type" value="Genomic_DNA"/>
</dbReference>
<proteinExistence type="inferred from homology"/>
<comment type="similarity">
    <text evidence="1">Belongs to the methyltransferase superfamily.</text>
</comment>
<sequence>MTEPRPFKDHFSTAAAGYAAHRPSYPAALIDYLADLAPATACALDCGCGTGQLSVPLAGRFARVLATDASAAQIANAEPHPGVDYRVALAEDNGLPPASVDLITVAQAAHWLDLERFYAEVRRVARPGAALALISYGVLQVEGPPAPLVEHFYYRVLGPWWPAERRHVEEGYRSLPFPFVERQAPALAIEVQWSLAELLGYLDTWSAVRELEKAQGRAPVERFAAELAAAWGDPAARRTVRWPLALRVGQVGAP</sequence>
<evidence type="ECO:0000256" key="2">
    <source>
        <dbReference type="ARBA" id="ARBA00022603"/>
    </source>
</evidence>
<dbReference type="RefSeq" id="WP_090731522.1">
    <property type="nucleotide sequence ID" value="NZ_FNYQ01000033.1"/>
</dbReference>
<dbReference type="OrthoDB" id="9797252at2"/>
<evidence type="ECO:0000313" key="5">
    <source>
        <dbReference type="EMBL" id="SEI94900.1"/>
    </source>
</evidence>
<dbReference type="CDD" id="cd02440">
    <property type="entry name" value="AdoMet_MTases"/>
    <property type="match status" value="1"/>
</dbReference>
<accession>A0A1H6V2Q1</accession>
<evidence type="ECO:0000256" key="3">
    <source>
        <dbReference type="ARBA" id="ARBA00022679"/>
    </source>
</evidence>
<dbReference type="Gene3D" id="3.40.50.150">
    <property type="entry name" value="Vaccinia Virus protein VP39"/>
    <property type="match status" value="1"/>
</dbReference>
<dbReference type="GO" id="GO:0008757">
    <property type="term" value="F:S-adenosylmethionine-dependent methyltransferase activity"/>
    <property type="evidence" value="ECO:0007669"/>
    <property type="project" value="InterPro"/>
</dbReference>
<evidence type="ECO:0000256" key="1">
    <source>
        <dbReference type="ARBA" id="ARBA00008361"/>
    </source>
</evidence>
<dbReference type="InterPro" id="IPR013216">
    <property type="entry name" value="Methyltransf_11"/>
</dbReference>
<dbReference type="AlphaFoldDB" id="A0A1H6V2Q1"/>
<dbReference type="PANTHER" id="PTHR44942:SF4">
    <property type="entry name" value="METHYLTRANSFERASE TYPE 11 DOMAIN-CONTAINING PROTEIN"/>
    <property type="match status" value="1"/>
</dbReference>
<dbReference type="InterPro" id="IPR029063">
    <property type="entry name" value="SAM-dependent_MTases_sf"/>
</dbReference>
<dbReference type="PANTHER" id="PTHR44942">
    <property type="entry name" value="METHYLTRANSF_11 DOMAIN-CONTAINING PROTEIN"/>
    <property type="match status" value="1"/>
</dbReference>
<organism evidence="5 6">
    <name type="scientific">Azotobacter beijerinckii</name>
    <dbReference type="NCBI Taxonomy" id="170623"/>
    <lineage>
        <taxon>Bacteria</taxon>
        <taxon>Pseudomonadati</taxon>
        <taxon>Pseudomonadota</taxon>
        <taxon>Gammaproteobacteria</taxon>
        <taxon>Pseudomonadales</taxon>
        <taxon>Pseudomonadaceae</taxon>
        <taxon>Azotobacter</taxon>
    </lineage>
</organism>
<name>A0A1H6V2Q1_9GAMM</name>
<dbReference type="InterPro" id="IPR051052">
    <property type="entry name" value="Diverse_substrate_MTase"/>
</dbReference>